<protein>
    <submittedName>
        <fullName evidence="1">Uncharacterized protein</fullName>
    </submittedName>
</protein>
<organism evidence="1 2">
    <name type="scientific">Bauhinia variegata</name>
    <name type="common">Purple orchid tree</name>
    <name type="synonym">Phanera variegata</name>
    <dbReference type="NCBI Taxonomy" id="167791"/>
    <lineage>
        <taxon>Eukaryota</taxon>
        <taxon>Viridiplantae</taxon>
        <taxon>Streptophyta</taxon>
        <taxon>Embryophyta</taxon>
        <taxon>Tracheophyta</taxon>
        <taxon>Spermatophyta</taxon>
        <taxon>Magnoliopsida</taxon>
        <taxon>eudicotyledons</taxon>
        <taxon>Gunneridae</taxon>
        <taxon>Pentapetalae</taxon>
        <taxon>rosids</taxon>
        <taxon>fabids</taxon>
        <taxon>Fabales</taxon>
        <taxon>Fabaceae</taxon>
        <taxon>Cercidoideae</taxon>
        <taxon>Cercideae</taxon>
        <taxon>Bauhiniinae</taxon>
        <taxon>Bauhinia</taxon>
    </lineage>
</organism>
<evidence type="ECO:0000313" key="1">
    <source>
        <dbReference type="EMBL" id="KAI4305201.1"/>
    </source>
</evidence>
<reference evidence="1 2" key="1">
    <citation type="journal article" date="2022" name="DNA Res.">
        <title>Chromosomal-level genome assembly of the orchid tree Bauhinia variegata (Leguminosae; Cercidoideae) supports the allotetraploid origin hypothesis of Bauhinia.</title>
        <authorList>
            <person name="Zhong Y."/>
            <person name="Chen Y."/>
            <person name="Zheng D."/>
            <person name="Pang J."/>
            <person name="Liu Y."/>
            <person name="Luo S."/>
            <person name="Meng S."/>
            <person name="Qian L."/>
            <person name="Wei D."/>
            <person name="Dai S."/>
            <person name="Zhou R."/>
        </authorList>
    </citation>
    <scope>NUCLEOTIDE SEQUENCE [LARGE SCALE GENOMIC DNA]</scope>
    <source>
        <strain evidence="1">BV-YZ2020</strain>
    </source>
</reference>
<dbReference type="Proteomes" id="UP000828941">
    <property type="component" value="Chromosome 12"/>
</dbReference>
<name>A0ACB9L652_BAUVA</name>
<keyword evidence="2" id="KW-1185">Reference proteome</keyword>
<proteinExistence type="predicted"/>
<gene>
    <name evidence="1" type="ORF">L6164_028583</name>
</gene>
<comment type="caution">
    <text evidence="1">The sequence shown here is derived from an EMBL/GenBank/DDBJ whole genome shotgun (WGS) entry which is preliminary data.</text>
</comment>
<evidence type="ECO:0000313" key="2">
    <source>
        <dbReference type="Proteomes" id="UP000828941"/>
    </source>
</evidence>
<accession>A0ACB9L652</accession>
<sequence>MMGESKRMNGGEAILRDGSPPMLLPLVDIPRSKRISITYNCSNQKISKQEKFCSLNILVDAAELSVREKDQSFVKEDQLETELDQRNNAQKQKNSMANLLSCSYYGSWSPLDILADAAETIKMEENQLSLRIRSGLPFVLIPKKRRSSVRKPRVKLVQRMDLHGKRVTQKRHFNSEEQLESEKLQPLKKRRRMIMPKPELENVLPDFPVEFKNRIRELEGYDVKFLMQKQLYDTDISMNNNRLSMPHSQIHCEFLNTNEKAILNQREGDRRRPCGIEVMVLDPCLRMFNLSLKRWGMGSVCIYNLVKNWKRVVKENHLQSGDYMEIWSFRVHGNLFILLNCKR</sequence>
<dbReference type="EMBL" id="CM039437">
    <property type="protein sequence ID" value="KAI4305201.1"/>
    <property type="molecule type" value="Genomic_DNA"/>
</dbReference>